<dbReference type="InterPro" id="IPR006076">
    <property type="entry name" value="FAD-dep_OxRdtase"/>
</dbReference>
<evidence type="ECO:0000259" key="2">
    <source>
        <dbReference type="Pfam" id="PF01266"/>
    </source>
</evidence>
<dbReference type="RefSeq" id="WP_177287744.1">
    <property type="nucleotide sequence ID" value="NZ_FOVH01000007.1"/>
</dbReference>
<dbReference type="Pfam" id="PF01266">
    <property type="entry name" value="DAO"/>
    <property type="match status" value="1"/>
</dbReference>
<dbReference type="InParanoid" id="A0A1I5I7X0"/>
<sequence>MRILVVGAGIVGAALADRLTRPGAGGRARPRDEVTVVEAREPGAGTSGTGYAWLNANDPGDPAYHRFRTAALAAWRDLAAGFGAPAWYHPAGCTTWAADGDARSQLGDRVARLAGLGYAAELIDAGRLRALEPHVRAPRDAIIAHYRDEGYVHGGPAARALARRARASGAGFVTGHCAVALTTEGERVTGVRLDDGRGLDADLTVCAAGRHAPALLATAGVALALVDPSEPGSAAPCLVATTSAAPGALNGLVHAPGLSARPSEDGGLVLEAGDLDAGVDESATPELVREVGAELLARARAVVPGLTAEVAAVRRCVRPLPADGYPLIGFQRRGLYTAVTHSGMTLAPHLASLIDQEIHGRPSPALDAYRPDRAGLDRS</sequence>
<reference evidence="3 4" key="1">
    <citation type="submission" date="2016-10" db="EMBL/GenBank/DDBJ databases">
        <authorList>
            <person name="de Groot N.N."/>
        </authorList>
    </citation>
    <scope>NUCLEOTIDE SEQUENCE [LARGE SCALE GENOMIC DNA]</scope>
    <source>
        <strain evidence="3 4">DSM 43067</strain>
    </source>
</reference>
<dbReference type="Gene3D" id="3.50.50.60">
    <property type="entry name" value="FAD/NAD(P)-binding domain"/>
    <property type="match status" value="1"/>
</dbReference>
<dbReference type="PANTHER" id="PTHR13847:SF289">
    <property type="entry name" value="GLYCINE OXIDASE"/>
    <property type="match status" value="1"/>
</dbReference>
<proteinExistence type="predicted"/>
<dbReference type="eggNOG" id="COG0665">
    <property type="taxonomic scope" value="Bacteria"/>
</dbReference>
<dbReference type="STRING" id="1993.SAMN04489713_107182"/>
<accession>A0A1I5I7X0</accession>
<dbReference type="PANTHER" id="PTHR13847">
    <property type="entry name" value="SARCOSINE DEHYDROGENASE-RELATED"/>
    <property type="match status" value="1"/>
</dbReference>
<gene>
    <name evidence="3" type="ORF">SAMN04489713_107182</name>
</gene>
<dbReference type="GO" id="GO:0005737">
    <property type="term" value="C:cytoplasm"/>
    <property type="evidence" value="ECO:0007669"/>
    <property type="project" value="TreeGrafter"/>
</dbReference>
<protein>
    <submittedName>
        <fullName evidence="3">Glycine/D-amino acid oxidase</fullName>
    </submittedName>
</protein>
<evidence type="ECO:0000256" key="1">
    <source>
        <dbReference type="ARBA" id="ARBA00023002"/>
    </source>
</evidence>
<keyword evidence="4" id="KW-1185">Reference proteome</keyword>
<organism evidence="3 4">
    <name type="scientific">Actinomadura madurae</name>
    <dbReference type="NCBI Taxonomy" id="1993"/>
    <lineage>
        <taxon>Bacteria</taxon>
        <taxon>Bacillati</taxon>
        <taxon>Actinomycetota</taxon>
        <taxon>Actinomycetes</taxon>
        <taxon>Streptosporangiales</taxon>
        <taxon>Thermomonosporaceae</taxon>
        <taxon>Actinomadura</taxon>
    </lineage>
</organism>
<evidence type="ECO:0000313" key="4">
    <source>
        <dbReference type="Proteomes" id="UP000183413"/>
    </source>
</evidence>
<dbReference type="EMBL" id="FOVH01000007">
    <property type="protein sequence ID" value="SFO56672.1"/>
    <property type="molecule type" value="Genomic_DNA"/>
</dbReference>
<evidence type="ECO:0000313" key="3">
    <source>
        <dbReference type="EMBL" id="SFO56672.1"/>
    </source>
</evidence>
<dbReference type="InterPro" id="IPR036188">
    <property type="entry name" value="FAD/NAD-bd_sf"/>
</dbReference>
<name>A0A1I5I7X0_9ACTN</name>
<dbReference type="AlphaFoldDB" id="A0A1I5I7X0"/>
<dbReference type="SUPFAM" id="SSF51905">
    <property type="entry name" value="FAD/NAD(P)-binding domain"/>
    <property type="match status" value="1"/>
</dbReference>
<dbReference type="Proteomes" id="UP000183413">
    <property type="component" value="Unassembled WGS sequence"/>
</dbReference>
<feature type="domain" description="FAD dependent oxidoreductase" evidence="2">
    <location>
        <begin position="2"/>
        <end position="354"/>
    </location>
</feature>
<keyword evidence="1" id="KW-0560">Oxidoreductase</keyword>
<dbReference type="Gene3D" id="3.30.9.10">
    <property type="entry name" value="D-Amino Acid Oxidase, subunit A, domain 2"/>
    <property type="match status" value="1"/>
</dbReference>
<dbReference type="GO" id="GO:0016491">
    <property type="term" value="F:oxidoreductase activity"/>
    <property type="evidence" value="ECO:0007669"/>
    <property type="project" value="UniProtKB-KW"/>
</dbReference>